<proteinExistence type="predicted"/>
<name>A0A0B8QLE5_9VIBR</name>
<protein>
    <submittedName>
        <fullName evidence="1">Uncharacterized protein</fullName>
    </submittedName>
</protein>
<dbReference type="EMBL" id="BBSC01000011">
    <property type="protein sequence ID" value="GAM77907.1"/>
    <property type="molecule type" value="Genomic_DNA"/>
</dbReference>
<reference evidence="1 2" key="2">
    <citation type="submission" date="2015-01" db="EMBL/GenBank/DDBJ databases">
        <authorList>
            <consortium name="NBRP consortium"/>
            <person name="Sawabe T."/>
            <person name="Meirelles P."/>
            <person name="Feng G."/>
            <person name="Sayaka M."/>
            <person name="Hattori M."/>
            <person name="Ohkuma M."/>
        </authorList>
    </citation>
    <scope>NUCLEOTIDE SEQUENCE [LARGE SCALE GENOMIC DNA]</scope>
    <source>
        <strain evidence="2">JCM 19241</strain>
    </source>
</reference>
<sequence>MQTQVFKNANEFNAAFNEFKKYCLLNKLGYQNLGMHSEKVDALWHQFILFTREYHDFCIEHLGSFLHHEPSLEQLPEAQSGFFQAYQSEFGQLNSLWLDGANCIARSANCTAKQNCTARLNCTAKLNCTAQLASRNCTARVVS</sequence>
<comment type="caution">
    <text evidence="1">The sequence shown here is derived from an EMBL/GenBank/DDBJ whole genome shotgun (WGS) entry which is preliminary data.</text>
</comment>
<dbReference type="STRING" id="1481914.JCM19241_635"/>
<evidence type="ECO:0000313" key="1">
    <source>
        <dbReference type="EMBL" id="GAM77907.1"/>
    </source>
</evidence>
<dbReference type="AlphaFoldDB" id="A0A0B8QLE5"/>
<reference evidence="1 2" key="1">
    <citation type="submission" date="2015-01" db="EMBL/GenBank/DDBJ databases">
        <title>Vibrio sp. C94 JCM 19241 whole genome shotgun sequence.</title>
        <authorList>
            <person name="Sawabe T."/>
            <person name="Meirelles P."/>
            <person name="Feng G."/>
            <person name="Sayaka M."/>
            <person name="Hattori M."/>
            <person name="Ohkuma M."/>
        </authorList>
    </citation>
    <scope>NUCLEOTIDE SEQUENCE [LARGE SCALE GENOMIC DNA]</scope>
    <source>
        <strain evidence="2">JCM 19241</strain>
    </source>
</reference>
<evidence type="ECO:0000313" key="2">
    <source>
        <dbReference type="Proteomes" id="UP000031666"/>
    </source>
</evidence>
<organism evidence="1 2">
    <name type="scientific">Vibrio ishigakensis</name>
    <dbReference type="NCBI Taxonomy" id="1481914"/>
    <lineage>
        <taxon>Bacteria</taxon>
        <taxon>Pseudomonadati</taxon>
        <taxon>Pseudomonadota</taxon>
        <taxon>Gammaproteobacteria</taxon>
        <taxon>Vibrionales</taxon>
        <taxon>Vibrionaceae</taxon>
        <taxon>Vibrio</taxon>
    </lineage>
</organism>
<dbReference type="Proteomes" id="UP000031666">
    <property type="component" value="Unassembled WGS sequence"/>
</dbReference>
<accession>A0A0B8QLE5</accession>
<gene>
    <name evidence="1" type="ORF">JCM19241_635</name>
</gene>